<feature type="chain" id="PRO_5037732893" evidence="1">
    <location>
        <begin position="23"/>
        <end position="100"/>
    </location>
</feature>
<name>A0A915JD09_ROMCU</name>
<keyword evidence="2" id="KW-1185">Reference proteome</keyword>
<evidence type="ECO:0000256" key="1">
    <source>
        <dbReference type="SAM" id="SignalP"/>
    </source>
</evidence>
<dbReference type="Proteomes" id="UP000887565">
    <property type="component" value="Unplaced"/>
</dbReference>
<sequence length="100" mass="11311">ENPFLVSKQLHSLLLVLLKLNANPNFIPIDTDLAKYLAEKVKPVLIEKLRANGLKFLVKRQQGILLKLAMDGIHASKSTLFTNEELKEIIGILDPRRNIL</sequence>
<evidence type="ECO:0000313" key="3">
    <source>
        <dbReference type="WBParaSite" id="nRc.2.0.1.t24364-RA"/>
    </source>
</evidence>
<accession>A0A915JD09</accession>
<dbReference type="AlphaFoldDB" id="A0A915JD09"/>
<keyword evidence="1" id="KW-0732">Signal</keyword>
<dbReference type="WBParaSite" id="nRc.2.0.1.t24364-RA">
    <property type="protein sequence ID" value="nRc.2.0.1.t24364-RA"/>
    <property type="gene ID" value="nRc.2.0.1.g24364"/>
</dbReference>
<protein>
    <submittedName>
        <fullName evidence="3">Uncharacterized protein</fullName>
    </submittedName>
</protein>
<organism evidence="2 3">
    <name type="scientific">Romanomermis culicivorax</name>
    <name type="common">Nematode worm</name>
    <dbReference type="NCBI Taxonomy" id="13658"/>
    <lineage>
        <taxon>Eukaryota</taxon>
        <taxon>Metazoa</taxon>
        <taxon>Ecdysozoa</taxon>
        <taxon>Nematoda</taxon>
        <taxon>Enoplea</taxon>
        <taxon>Dorylaimia</taxon>
        <taxon>Mermithida</taxon>
        <taxon>Mermithoidea</taxon>
        <taxon>Mermithidae</taxon>
        <taxon>Romanomermis</taxon>
    </lineage>
</organism>
<proteinExistence type="predicted"/>
<reference evidence="3" key="1">
    <citation type="submission" date="2022-11" db="UniProtKB">
        <authorList>
            <consortium name="WormBaseParasite"/>
        </authorList>
    </citation>
    <scope>IDENTIFICATION</scope>
</reference>
<feature type="signal peptide" evidence="1">
    <location>
        <begin position="1"/>
        <end position="22"/>
    </location>
</feature>
<evidence type="ECO:0000313" key="2">
    <source>
        <dbReference type="Proteomes" id="UP000887565"/>
    </source>
</evidence>